<evidence type="ECO:0000256" key="2">
    <source>
        <dbReference type="ARBA" id="ARBA00022729"/>
    </source>
</evidence>
<dbReference type="InterPro" id="IPR011250">
    <property type="entry name" value="OMP/PagP_B-barrel"/>
</dbReference>
<evidence type="ECO:0000256" key="3">
    <source>
        <dbReference type="ARBA" id="ARBA00023136"/>
    </source>
</evidence>
<evidence type="ECO:0000256" key="4">
    <source>
        <dbReference type="ARBA" id="ARBA00023237"/>
    </source>
</evidence>
<dbReference type="InterPro" id="IPR051692">
    <property type="entry name" value="OMP-like"/>
</dbReference>
<comment type="similarity">
    <text evidence="5">Belongs to the Omp25/RopB family.</text>
</comment>
<dbReference type="AlphaFoldDB" id="A0A6N8DJI0"/>
<keyword evidence="3" id="KW-0472">Membrane</keyword>
<comment type="caution">
    <text evidence="7">The sequence shown here is derived from an EMBL/GenBank/DDBJ whole genome shotgun (WGS) entry which is preliminary data.</text>
</comment>
<comment type="subcellular location">
    <subcellularLocation>
        <location evidence="1">Cell outer membrane</location>
    </subcellularLocation>
</comment>
<dbReference type="GO" id="GO:0009279">
    <property type="term" value="C:cell outer membrane"/>
    <property type="evidence" value="ECO:0007669"/>
    <property type="project" value="UniProtKB-SubCell"/>
</dbReference>
<dbReference type="Proteomes" id="UP000439113">
    <property type="component" value="Unassembled WGS sequence"/>
</dbReference>
<protein>
    <submittedName>
        <fullName evidence="7">Outer membrane beta-barrel protein</fullName>
    </submittedName>
</protein>
<feature type="domain" description="Outer membrane protein beta-barrel" evidence="6">
    <location>
        <begin position="91"/>
        <end position="287"/>
    </location>
</feature>
<dbReference type="OrthoDB" id="9815357at2"/>
<organism evidence="7 8">
    <name type="scientific">Rhodoblastus acidophilus</name>
    <name type="common">Rhodopseudomonas acidophila</name>
    <dbReference type="NCBI Taxonomy" id="1074"/>
    <lineage>
        <taxon>Bacteria</taxon>
        <taxon>Pseudomonadati</taxon>
        <taxon>Pseudomonadota</taxon>
        <taxon>Alphaproteobacteria</taxon>
        <taxon>Hyphomicrobiales</taxon>
        <taxon>Rhodoblastaceae</taxon>
        <taxon>Rhodoblastus</taxon>
    </lineage>
</organism>
<evidence type="ECO:0000313" key="7">
    <source>
        <dbReference type="EMBL" id="MTV30458.1"/>
    </source>
</evidence>
<dbReference type="EMBL" id="WNKS01000003">
    <property type="protein sequence ID" value="MTV30458.1"/>
    <property type="molecule type" value="Genomic_DNA"/>
</dbReference>
<dbReference type="PANTHER" id="PTHR34001:SF3">
    <property type="entry name" value="BLL7405 PROTEIN"/>
    <property type="match status" value="1"/>
</dbReference>
<keyword evidence="4" id="KW-0998">Cell outer membrane</keyword>
<dbReference type="InterPro" id="IPR027385">
    <property type="entry name" value="Beta-barrel_OMP"/>
</dbReference>
<evidence type="ECO:0000313" key="8">
    <source>
        <dbReference type="Proteomes" id="UP000439113"/>
    </source>
</evidence>
<name>A0A6N8DJI0_RHOAC</name>
<dbReference type="Gene3D" id="2.40.160.20">
    <property type="match status" value="1"/>
</dbReference>
<dbReference type="Pfam" id="PF13505">
    <property type="entry name" value="OMP_b-brl"/>
    <property type="match status" value="1"/>
</dbReference>
<evidence type="ECO:0000256" key="1">
    <source>
        <dbReference type="ARBA" id="ARBA00004442"/>
    </source>
</evidence>
<keyword evidence="2" id="KW-0732">Signal</keyword>
<gene>
    <name evidence="7" type="ORF">GJ654_05565</name>
</gene>
<accession>A0A6N8DJI0</accession>
<dbReference type="SUPFAM" id="SSF56925">
    <property type="entry name" value="OMPA-like"/>
    <property type="match status" value="1"/>
</dbReference>
<proteinExistence type="inferred from homology"/>
<dbReference type="PANTHER" id="PTHR34001">
    <property type="entry name" value="BLL7405 PROTEIN"/>
    <property type="match status" value="1"/>
</dbReference>
<sequence>MMRHDRVAFAQHHPEINGGARDSARHAHQQSVVSGKFNGLTLSASISGNLVMLKKIVPAFAAIMIAAPALAADLPSRKEAPVYIAPVPMFSWTGFYIGADIGGGWSELNAKPYDVFGNNLGSFNTSSAGVVGGGRIGYNYQFNQFIIGVEGDFYGTGIGKTVYYPAIDSSVKTNQDWLASVNGVAGFAIDRTMLYVIGGVAWAGTSATWTPGATWAVNTPSYSVNHTYTGYDIGGGVQYAFTPNWIGRVEYRHYGFGSWNYPSNYLAQRTGATLNNNIFTVGASYKFGGPVAAPVVAKY</sequence>
<evidence type="ECO:0000259" key="6">
    <source>
        <dbReference type="Pfam" id="PF13505"/>
    </source>
</evidence>
<reference evidence="7 8" key="1">
    <citation type="submission" date="2019-11" db="EMBL/GenBank/DDBJ databases">
        <title>Whole-genome sequence of a Rhodoblastus acidophilus DSM 142.</title>
        <authorList>
            <person name="Kyndt J.A."/>
            <person name="Meyer T.E."/>
        </authorList>
    </citation>
    <scope>NUCLEOTIDE SEQUENCE [LARGE SCALE GENOMIC DNA]</scope>
    <source>
        <strain evidence="7 8">DSM 142</strain>
    </source>
</reference>
<evidence type="ECO:0000256" key="5">
    <source>
        <dbReference type="ARBA" id="ARBA00038306"/>
    </source>
</evidence>